<sequence length="56" mass="6093">ALEERVVRSTSPSLLSATVGQRLLTRLDDGSGCTSPDKVIALWTEEGIHNSRDILQ</sequence>
<keyword evidence="2" id="KW-0963">Cytoplasm</keyword>
<feature type="non-terminal residue" evidence="5">
    <location>
        <position position="1"/>
    </location>
</feature>
<dbReference type="Proteomes" id="UP001529510">
    <property type="component" value="Unassembled WGS sequence"/>
</dbReference>
<dbReference type="GO" id="GO:0005813">
    <property type="term" value="C:centrosome"/>
    <property type="evidence" value="ECO:0007669"/>
    <property type="project" value="UniProtKB-SubCell"/>
</dbReference>
<accession>A0ABD0PVV9</accession>
<dbReference type="PANTHER" id="PTHR18905">
    <property type="entry name" value="NINEIN"/>
    <property type="match status" value="1"/>
</dbReference>
<evidence type="ECO:0000256" key="1">
    <source>
        <dbReference type="ARBA" id="ARBA00004300"/>
    </source>
</evidence>
<feature type="non-terminal residue" evidence="5">
    <location>
        <position position="56"/>
    </location>
</feature>
<proteinExistence type="predicted"/>
<evidence type="ECO:0000256" key="4">
    <source>
        <dbReference type="ARBA" id="ARBA00023212"/>
    </source>
</evidence>
<comment type="caution">
    <text evidence="5">The sequence shown here is derived from an EMBL/GenBank/DDBJ whole genome shotgun (WGS) entry which is preliminary data.</text>
</comment>
<evidence type="ECO:0000256" key="2">
    <source>
        <dbReference type="ARBA" id="ARBA00022490"/>
    </source>
</evidence>
<evidence type="ECO:0000313" key="5">
    <source>
        <dbReference type="EMBL" id="KAL0177546.1"/>
    </source>
</evidence>
<protein>
    <submittedName>
        <fullName evidence="5">Uncharacterized protein</fullName>
    </submittedName>
</protein>
<dbReference type="PANTHER" id="PTHR18905:SF12">
    <property type="entry name" value="NINEIN-LIKE PROTEIN"/>
    <property type="match status" value="1"/>
</dbReference>
<dbReference type="AlphaFoldDB" id="A0ABD0PVV9"/>
<name>A0ABD0PVV9_CIRMR</name>
<keyword evidence="3" id="KW-0597">Phosphoprotein</keyword>
<gene>
    <name evidence="5" type="ORF">M9458_026440</name>
</gene>
<keyword evidence="6" id="KW-1185">Reference proteome</keyword>
<organism evidence="5 6">
    <name type="scientific">Cirrhinus mrigala</name>
    <name type="common">Mrigala</name>
    <dbReference type="NCBI Taxonomy" id="683832"/>
    <lineage>
        <taxon>Eukaryota</taxon>
        <taxon>Metazoa</taxon>
        <taxon>Chordata</taxon>
        <taxon>Craniata</taxon>
        <taxon>Vertebrata</taxon>
        <taxon>Euteleostomi</taxon>
        <taxon>Actinopterygii</taxon>
        <taxon>Neopterygii</taxon>
        <taxon>Teleostei</taxon>
        <taxon>Ostariophysi</taxon>
        <taxon>Cypriniformes</taxon>
        <taxon>Cyprinidae</taxon>
        <taxon>Labeoninae</taxon>
        <taxon>Labeonini</taxon>
        <taxon>Cirrhinus</taxon>
    </lineage>
</organism>
<comment type="subcellular location">
    <subcellularLocation>
        <location evidence="1">Cytoplasm</location>
        <location evidence="1">Cytoskeleton</location>
        <location evidence="1">Microtubule organizing center</location>
        <location evidence="1">Centrosome</location>
    </subcellularLocation>
</comment>
<evidence type="ECO:0000256" key="3">
    <source>
        <dbReference type="ARBA" id="ARBA00022553"/>
    </source>
</evidence>
<reference evidence="5 6" key="1">
    <citation type="submission" date="2024-05" db="EMBL/GenBank/DDBJ databases">
        <title>Genome sequencing and assembly of Indian major carp, Cirrhinus mrigala (Hamilton, 1822).</title>
        <authorList>
            <person name="Mohindra V."/>
            <person name="Chowdhury L.M."/>
            <person name="Lal K."/>
            <person name="Jena J.K."/>
        </authorList>
    </citation>
    <scope>NUCLEOTIDE SEQUENCE [LARGE SCALE GENOMIC DNA]</scope>
    <source>
        <strain evidence="5">CM1030</strain>
        <tissue evidence="5">Blood</tissue>
    </source>
</reference>
<keyword evidence="4" id="KW-0206">Cytoskeleton</keyword>
<dbReference type="EMBL" id="JAMKFB020000013">
    <property type="protein sequence ID" value="KAL0177546.1"/>
    <property type="molecule type" value="Genomic_DNA"/>
</dbReference>
<evidence type="ECO:0000313" key="6">
    <source>
        <dbReference type="Proteomes" id="UP001529510"/>
    </source>
</evidence>